<dbReference type="Gene3D" id="3.40.50.1860">
    <property type="match status" value="2"/>
</dbReference>
<accession>A0A367WEK2</accession>
<dbReference type="Proteomes" id="UP000253226">
    <property type="component" value="Unassembled WGS sequence"/>
</dbReference>
<dbReference type="RefSeq" id="WP_114100628.1">
    <property type="nucleotide sequence ID" value="NZ_JPWF01000001.1"/>
</dbReference>
<evidence type="ECO:0000256" key="1">
    <source>
        <dbReference type="ARBA" id="ARBA00023235"/>
    </source>
</evidence>
<dbReference type="PANTHER" id="PTHR21198:SF3">
    <property type="entry name" value="GLUTAMATE RACEMASE"/>
    <property type="match status" value="1"/>
</dbReference>
<dbReference type="SUPFAM" id="SSF53681">
    <property type="entry name" value="Aspartate/glutamate racemase"/>
    <property type="match status" value="2"/>
</dbReference>
<proteinExistence type="predicted"/>
<dbReference type="AlphaFoldDB" id="A0A367WEK2"/>
<dbReference type="Pfam" id="PF01177">
    <property type="entry name" value="Asp_Glu_race"/>
    <property type="match status" value="1"/>
</dbReference>
<evidence type="ECO:0000313" key="2">
    <source>
        <dbReference type="EMBL" id="RCK39848.1"/>
    </source>
</evidence>
<reference evidence="2 3" key="1">
    <citation type="submission" date="2014-07" db="EMBL/GenBank/DDBJ databases">
        <title>Draft genome sequence of Thalassospira profundimaris 35.</title>
        <authorList>
            <person name="Lai Q."/>
            <person name="Shao Z."/>
        </authorList>
    </citation>
    <scope>NUCLEOTIDE SEQUENCE [LARGE SCALE GENOMIC DNA]</scope>
    <source>
        <strain evidence="2 3">35</strain>
    </source>
</reference>
<dbReference type="InterPro" id="IPR001920">
    <property type="entry name" value="Asp/Glu_race"/>
</dbReference>
<evidence type="ECO:0000313" key="3">
    <source>
        <dbReference type="Proteomes" id="UP000253226"/>
    </source>
</evidence>
<dbReference type="PANTHER" id="PTHR21198">
    <property type="entry name" value="GLUTAMATE RACEMASE"/>
    <property type="match status" value="1"/>
</dbReference>
<protein>
    <submittedName>
        <fullName evidence="2">Asp/Glu racemase</fullName>
    </submittedName>
</protein>
<organism evidence="2 3">
    <name type="scientific">Thalassospira profundimaris</name>
    <dbReference type="NCBI Taxonomy" id="502049"/>
    <lineage>
        <taxon>Bacteria</taxon>
        <taxon>Pseudomonadati</taxon>
        <taxon>Pseudomonadota</taxon>
        <taxon>Alphaproteobacteria</taxon>
        <taxon>Rhodospirillales</taxon>
        <taxon>Thalassospiraceae</taxon>
        <taxon>Thalassospira</taxon>
    </lineage>
</organism>
<dbReference type="GO" id="GO:0047661">
    <property type="term" value="F:amino-acid racemase activity"/>
    <property type="evidence" value="ECO:0007669"/>
    <property type="project" value="InterPro"/>
</dbReference>
<name>A0A367WEK2_9PROT</name>
<gene>
    <name evidence="2" type="ORF">TH19_02045</name>
</gene>
<comment type="caution">
    <text evidence="2">The sequence shown here is derived from an EMBL/GenBank/DDBJ whole genome shotgun (WGS) entry which is preliminary data.</text>
</comment>
<sequence>MKSKLNAPVAVFDAGIGSYSIVARIRDTWPDKDIVYFADRASFPYGRKNADELTHVMMRTIGLLEQFDPSGIVIASNAPSIMVLEEVRKLSPVPISGVLPPVAEAIEASKNGHVGVMGVASLIESRMFADFITPFAGHAKVSGFNASRAIDHVENGDFLFAREKTAQSVKHLVDEIFQRDPDIDVLTLSSTHLPWLRDYFEAAAPHCTFLDPADSVVAALDIGPMGSGITHAIATEAPGFEIAEFEKMLGQIGVDLRIEKVTL</sequence>
<dbReference type="InterPro" id="IPR015942">
    <property type="entry name" value="Asp/Glu/hydantoin_racemase"/>
</dbReference>
<keyword evidence="1" id="KW-0413">Isomerase</keyword>
<dbReference type="OrthoDB" id="9801055at2"/>
<dbReference type="EMBL" id="JPWF01000001">
    <property type="protein sequence ID" value="RCK39848.1"/>
    <property type="molecule type" value="Genomic_DNA"/>
</dbReference>